<organism evidence="5">
    <name type="scientific">Cafeteria roenbergensis</name>
    <name type="common">Marine flagellate</name>
    <dbReference type="NCBI Taxonomy" id="33653"/>
    <lineage>
        <taxon>Eukaryota</taxon>
        <taxon>Sar</taxon>
        <taxon>Stramenopiles</taxon>
        <taxon>Bigyra</taxon>
        <taxon>Opalozoa</taxon>
        <taxon>Bicosoecida</taxon>
        <taxon>Cafeteriaceae</taxon>
        <taxon>Cafeteria</taxon>
    </lineage>
</organism>
<comment type="similarity">
    <text evidence="1 4">Belongs to the universal ribosomal protein uL22 family.</text>
</comment>
<dbReference type="PANTHER" id="PTHR13501">
    <property type="entry name" value="CHLOROPLAST 50S RIBOSOMAL PROTEIN L22-RELATED"/>
    <property type="match status" value="1"/>
</dbReference>
<keyword evidence="3 4" id="KW-0687">Ribonucleoprotein</keyword>
<evidence type="ECO:0008006" key="6">
    <source>
        <dbReference type="Google" id="ProtNLM"/>
    </source>
</evidence>
<dbReference type="EMBL" id="HBET01024380">
    <property type="protein sequence ID" value="CAD8572109.1"/>
    <property type="molecule type" value="Transcribed_RNA"/>
</dbReference>
<evidence type="ECO:0000256" key="3">
    <source>
        <dbReference type="ARBA" id="ARBA00023274"/>
    </source>
</evidence>
<dbReference type="SUPFAM" id="SSF54843">
    <property type="entry name" value="Ribosomal protein L22"/>
    <property type="match status" value="1"/>
</dbReference>
<keyword evidence="2 4" id="KW-0689">Ribosomal protein</keyword>
<reference evidence="5" key="1">
    <citation type="submission" date="2021-01" db="EMBL/GenBank/DDBJ databases">
        <authorList>
            <person name="Corre E."/>
            <person name="Pelletier E."/>
            <person name="Niang G."/>
            <person name="Scheremetjew M."/>
            <person name="Finn R."/>
            <person name="Kale V."/>
            <person name="Holt S."/>
            <person name="Cochrane G."/>
            <person name="Meng A."/>
            <person name="Brown T."/>
            <person name="Cohen L."/>
        </authorList>
    </citation>
    <scope>NUCLEOTIDE SEQUENCE</scope>
    <source>
        <strain evidence="5">E4-10</strain>
    </source>
</reference>
<evidence type="ECO:0000256" key="2">
    <source>
        <dbReference type="ARBA" id="ARBA00022980"/>
    </source>
</evidence>
<dbReference type="InterPro" id="IPR001063">
    <property type="entry name" value="Ribosomal_uL22"/>
</dbReference>
<dbReference type="Gene3D" id="3.90.470.10">
    <property type="entry name" value="Ribosomal protein L22/L17"/>
    <property type="match status" value="1"/>
</dbReference>
<dbReference type="Pfam" id="PF00237">
    <property type="entry name" value="Ribosomal_L22"/>
    <property type="match status" value="1"/>
</dbReference>
<dbReference type="InterPro" id="IPR047867">
    <property type="entry name" value="Ribosomal_uL22_bac/org-type"/>
</dbReference>
<protein>
    <recommendedName>
        <fullName evidence="6">Ribosomal protein L22</fullName>
    </recommendedName>
</protein>
<dbReference type="PANTHER" id="PTHR13501:SF8">
    <property type="entry name" value="LARGE RIBOSOMAL SUBUNIT PROTEIN UL22M"/>
    <property type="match status" value="1"/>
</dbReference>
<proteinExistence type="inferred from homology"/>
<dbReference type="InterPro" id="IPR036394">
    <property type="entry name" value="Ribosomal_uL22_sf"/>
</dbReference>
<name>A0A7S0PG98_CAFRO</name>
<sequence length="218" mass="24048">MACARAAAAASGALRHRVAVVAPMAPRLAAVAASSARATSAPSWAAACLSTEAAEAQAAGTEGPGYTVEEVSMPQSQDIRFVWYKQANVPGSVKKLNILARQVRGLSAAEAMAQMTFDVKRRAPTMRYAIQRAVRRAEDRFDLFADDLIVHECTAEIQRQEARMRYHARGRFGLSHMRRSRVRVVLREAFPEEKAALNKFTAEKARPVTTEMRSPRNY</sequence>
<dbReference type="GO" id="GO:0006412">
    <property type="term" value="P:translation"/>
    <property type="evidence" value="ECO:0007669"/>
    <property type="project" value="InterPro"/>
</dbReference>
<gene>
    <name evidence="5" type="ORF">CROE0942_LOCUS16489</name>
</gene>
<dbReference type="GO" id="GO:0003735">
    <property type="term" value="F:structural constituent of ribosome"/>
    <property type="evidence" value="ECO:0007669"/>
    <property type="project" value="InterPro"/>
</dbReference>
<evidence type="ECO:0000256" key="4">
    <source>
        <dbReference type="RuleBase" id="RU004005"/>
    </source>
</evidence>
<dbReference type="GO" id="GO:0005762">
    <property type="term" value="C:mitochondrial large ribosomal subunit"/>
    <property type="evidence" value="ECO:0007669"/>
    <property type="project" value="TreeGrafter"/>
</dbReference>
<dbReference type="AlphaFoldDB" id="A0A7S0PG98"/>
<evidence type="ECO:0000313" key="5">
    <source>
        <dbReference type="EMBL" id="CAD8572109.1"/>
    </source>
</evidence>
<accession>A0A7S0PG98</accession>
<evidence type="ECO:0000256" key="1">
    <source>
        <dbReference type="ARBA" id="ARBA00009451"/>
    </source>
</evidence>